<sequence length="111" mass="11779">MPQFAMIIFAPTPGDWESAPADEMEALEAYAAKVDEIGVKTVTGYALHPSTQGKSVSRDGGVKDGAFVDAPYVIGGFAVLEANDLDHAMEVAKQNPATWRGGVEIRPLMGE</sequence>
<protein>
    <recommendedName>
        <fullName evidence="2">YCII-related domain-containing protein</fullName>
    </recommendedName>
</protein>
<dbReference type="RefSeq" id="WP_203890129.1">
    <property type="nucleotide sequence ID" value="NZ_BOOH01000016.1"/>
</dbReference>
<accession>A0A8J3RKH3</accession>
<name>A0A8J3RKH3_9ACTN</name>
<organism evidence="3 4">
    <name type="scientific">Planobispora longispora</name>
    <dbReference type="NCBI Taxonomy" id="28887"/>
    <lineage>
        <taxon>Bacteria</taxon>
        <taxon>Bacillati</taxon>
        <taxon>Actinomycetota</taxon>
        <taxon>Actinomycetes</taxon>
        <taxon>Streptosporangiales</taxon>
        <taxon>Streptosporangiaceae</taxon>
        <taxon>Planobispora</taxon>
    </lineage>
</organism>
<dbReference type="InterPro" id="IPR005545">
    <property type="entry name" value="YCII"/>
</dbReference>
<evidence type="ECO:0000259" key="2">
    <source>
        <dbReference type="Pfam" id="PF03795"/>
    </source>
</evidence>
<comment type="similarity">
    <text evidence="1">Belongs to the YciI family.</text>
</comment>
<dbReference type="Pfam" id="PF03795">
    <property type="entry name" value="YCII"/>
    <property type="match status" value="1"/>
</dbReference>
<feature type="domain" description="YCII-related" evidence="2">
    <location>
        <begin position="22"/>
        <end position="109"/>
    </location>
</feature>
<dbReference type="InterPro" id="IPR011008">
    <property type="entry name" value="Dimeric_a/b-barrel"/>
</dbReference>
<proteinExistence type="inferred from homology"/>
<dbReference type="AlphaFoldDB" id="A0A8J3RKH3"/>
<dbReference type="SUPFAM" id="SSF54909">
    <property type="entry name" value="Dimeric alpha+beta barrel"/>
    <property type="match status" value="1"/>
</dbReference>
<comment type="caution">
    <text evidence="3">The sequence shown here is derived from an EMBL/GenBank/DDBJ whole genome shotgun (WGS) entry which is preliminary data.</text>
</comment>
<keyword evidence="4" id="KW-1185">Reference proteome</keyword>
<reference evidence="3 4" key="1">
    <citation type="submission" date="2021-01" db="EMBL/GenBank/DDBJ databases">
        <title>Whole genome shotgun sequence of Planobispora longispora NBRC 13918.</title>
        <authorList>
            <person name="Komaki H."/>
            <person name="Tamura T."/>
        </authorList>
    </citation>
    <scope>NUCLEOTIDE SEQUENCE [LARGE SCALE GENOMIC DNA]</scope>
    <source>
        <strain evidence="3 4">NBRC 13918</strain>
    </source>
</reference>
<dbReference type="EMBL" id="BOOH01000016">
    <property type="protein sequence ID" value="GIH75462.1"/>
    <property type="molecule type" value="Genomic_DNA"/>
</dbReference>
<dbReference type="Gene3D" id="3.30.70.1060">
    <property type="entry name" value="Dimeric alpha+beta barrel"/>
    <property type="match status" value="1"/>
</dbReference>
<evidence type="ECO:0000313" key="4">
    <source>
        <dbReference type="Proteomes" id="UP000616724"/>
    </source>
</evidence>
<evidence type="ECO:0000256" key="1">
    <source>
        <dbReference type="ARBA" id="ARBA00007689"/>
    </source>
</evidence>
<evidence type="ECO:0000313" key="3">
    <source>
        <dbReference type="EMBL" id="GIH75462.1"/>
    </source>
</evidence>
<dbReference type="Proteomes" id="UP000616724">
    <property type="component" value="Unassembled WGS sequence"/>
</dbReference>
<gene>
    <name evidence="3" type="ORF">Plo01_18910</name>
</gene>